<comment type="similarity">
    <text evidence="1">Belongs to the NAD(P)-dependent epimerase/dehydratase family.</text>
</comment>
<evidence type="ECO:0000259" key="2">
    <source>
        <dbReference type="Pfam" id="PF01370"/>
    </source>
</evidence>
<dbReference type="GO" id="GO:0008743">
    <property type="term" value="F:L-threonine 3-dehydrogenase activity"/>
    <property type="evidence" value="ECO:0007669"/>
    <property type="project" value="TreeGrafter"/>
</dbReference>
<sequence length="321" mass="35313">MTKILLIGANGQIGSELAVELAKRHGNANVITSDVAPQGRVPQLTHEMLDVTDAAALAAVVKRHGITQIYHLAAALSATGEKHPMWAWDLNMKGLLNVLELARTAKLERVFWPSSIAAFGPQTPKRDTPQTTVMDPTTIYGISKLAGEGWCRWYHANHGVDVRSLRYPGLISWKTPPGGGTTDYAVEIFHEALKHGRYTCFLKEDQALPMMYMPDALRATIELMEAPAERITEWGSYNLAGVSFTPEQIAASIRRRIAGFTIDYAPDFRQNIAASWPQSIDDSVAQRDWGWKLGYDLDAMADDMLASLKARADQPAVAAQA</sequence>
<dbReference type="InterPro" id="IPR036291">
    <property type="entry name" value="NAD(P)-bd_dom_sf"/>
</dbReference>
<keyword evidence="4" id="KW-1185">Reference proteome</keyword>
<evidence type="ECO:0000256" key="1">
    <source>
        <dbReference type="ARBA" id="ARBA00007637"/>
    </source>
</evidence>
<reference evidence="3 4" key="1">
    <citation type="submission" date="2017-11" db="EMBL/GenBank/DDBJ databases">
        <title>Draft genome sequence of Mitsuaria sp. HWN-4.</title>
        <authorList>
            <person name="Gundlapally S.R."/>
        </authorList>
    </citation>
    <scope>NUCLEOTIDE SEQUENCE [LARGE SCALE GENOMIC DNA]</scope>
    <source>
        <strain evidence="3 4">HWN-4</strain>
    </source>
</reference>
<name>A0A2G9CB06_9BURK</name>
<dbReference type="OrthoDB" id="9779902at2"/>
<dbReference type="InterPro" id="IPR001509">
    <property type="entry name" value="Epimerase_deHydtase"/>
</dbReference>
<dbReference type="PANTHER" id="PTHR42687:SF1">
    <property type="entry name" value="L-THREONINE 3-DEHYDROGENASE, MITOCHONDRIAL"/>
    <property type="match status" value="1"/>
</dbReference>
<accession>A0A2G9CB06</accession>
<evidence type="ECO:0000313" key="4">
    <source>
        <dbReference type="Proteomes" id="UP000231501"/>
    </source>
</evidence>
<dbReference type="Gene3D" id="3.40.50.720">
    <property type="entry name" value="NAD(P)-binding Rossmann-like Domain"/>
    <property type="match status" value="1"/>
</dbReference>
<dbReference type="Pfam" id="PF01370">
    <property type="entry name" value="Epimerase"/>
    <property type="match status" value="1"/>
</dbReference>
<dbReference type="Proteomes" id="UP000231501">
    <property type="component" value="Unassembled WGS sequence"/>
</dbReference>
<dbReference type="InterPro" id="IPR051225">
    <property type="entry name" value="NAD(P)_epim/dehydratase"/>
</dbReference>
<dbReference type="EMBL" id="PEOG01000018">
    <property type="protein sequence ID" value="PIM53621.1"/>
    <property type="molecule type" value="Genomic_DNA"/>
</dbReference>
<protein>
    <submittedName>
        <fullName evidence="3">NAD-dependent epimerase</fullName>
    </submittedName>
</protein>
<comment type="caution">
    <text evidence="3">The sequence shown here is derived from an EMBL/GenBank/DDBJ whole genome shotgun (WGS) entry which is preliminary data.</text>
</comment>
<dbReference type="FunFam" id="3.40.50.720:FF:000077">
    <property type="entry name" value="L-threonine 3-dehydrogenase, mitochondrial"/>
    <property type="match status" value="1"/>
</dbReference>
<dbReference type="AlphaFoldDB" id="A0A2G9CB06"/>
<evidence type="ECO:0000313" key="3">
    <source>
        <dbReference type="EMBL" id="PIM53621.1"/>
    </source>
</evidence>
<dbReference type="RefSeq" id="WP_099861177.1">
    <property type="nucleotide sequence ID" value="NZ_PEOG01000018.1"/>
</dbReference>
<dbReference type="PANTHER" id="PTHR42687">
    <property type="entry name" value="L-THREONINE 3-DEHYDROGENASE"/>
    <property type="match status" value="1"/>
</dbReference>
<organism evidence="3 4">
    <name type="scientific">Roseateles chitinivorans</name>
    <dbReference type="NCBI Taxonomy" id="2917965"/>
    <lineage>
        <taxon>Bacteria</taxon>
        <taxon>Pseudomonadati</taxon>
        <taxon>Pseudomonadota</taxon>
        <taxon>Betaproteobacteria</taxon>
        <taxon>Burkholderiales</taxon>
        <taxon>Sphaerotilaceae</taxon>
        <taxon>Roseateles</taxon>
    </lineage>
</organism>
<dbReference type="SUPFAM" id="SSF51735">
    <property type="entry name" value="NAD(P)-binding Rossmann-fold domains"/>
    <property type="match status" value="1"/>
</dbReference>
<feature type="domain" description="NAD-dependent epimerase/dehydratase" evidence="2">
    <location>
        <begin position="4"/>
        <end position="229"/>
    </location>
</feature>
<gene>
    <name evidence="3" type="ORF">CS062_08395</name>
</gene>
<proteinExistence type="inferred from homology"/>
<dbReference type="GO" id="GO:0006567">
    <property type="term" value="P:L-threonine catabolic process"/>
    <property type="evidence" value="ECO:0007669"/>
    <property type="project" value="TreeGrafter"/>
</dbReference>